<dbReference type="InterPro" id="IPR007396">
    <property type="entry name" value="TR_PAI2-type"/>
</dbReference>
<name>A0A2N8RFI4_STUST</name>
<dbReference type="PANTHER" id="PTHR35802">
    <property type="entry name" value="PROTEASE SYNTHASE AND SPORULATION PROTEIN PAI 2"/>
    <property type="match status" value="1"/>
</dbReference>
<evidence type="ECO:0000313" key="1">
    <source>
        <dbReference type="EMBL" id="PNF59846.1"/>
    </source>
</evidence>
<dbReference type="AlphaFoldDB" id="A0A2N8RFI4"/>
<dbReference type="RefSeq" id="WP_102820319.1">
    <property type="nucleotide sequence ID" value="NZ_JAMOHR010000006.1"/>
</dbReference>
<organism evidence="1 2">
    <name type="scientific">Stutzerimonas stutzeri</name>
    <name type="common">Pseudomonas stutzeri</name>
    <dbReference type="NCBI Taxonomy" id="316"/>
    <lineage>
        <taxon>Bacteria</taxon>
        <taxon>Pseudomonadati</taxon>
        <taxon>Pseudomonadota</taxon>
        <taxon>Gammaproteobacteria</taxon>
        <taxon>Pseudomonadales</taxon>
        <taxon>Pseudomonadaceae</taxon>
        <taxon>Stutzerimonas</taxon>
    </lineage>
</organism>
<protein>
    <submittedName>
        <fullName evidence="1">Transcriptional regulator</fullName>
    </submittedName>
</protein>
<dbReference type="SUPFAM" id="SSF50475">
    <property type="entry name" value="FMN-binding split barrel"/>
    <property type="match status" value="1"/>
</dbReference>
<dbReference type="InterPro" id="IPR012349">
    <property type="entry name" value="Split_barrel_FMN-bd"/>
</dbReference>
<dbReference type="PANTHER" id="PTHR35802:SF1">
    <property type="entry name" value="PROTEASE SYNTHASE AND SPORULATION PROTEIN PAI 2"/>
    <property type="match status" value="1"/>
</dbReference>
<sequence>MYSPTSFRVVDLAQLHDLIDQSPLATLVTAGEQGLLASHLPVLLERHAENRGTLHGHFARANPQWRDFAQGAEVLAVFNGASAYVSPGYYPSKARDHKAVPTWNYVAVHAWGTAEMFDEPSRLRELVAKLSDHHERDQPHPWSLDDAPADYLDAMLRAIVGFSLPIERIEGKWKLSQNQPSDNRTGVRDALAASPLTSANQVAQLMNNAR</sequence>
<evidence type="ECO:0000313" key="2">
    <source>
        <dbReference type="Proteomes" id="UP000236003"/>
    </source>
</evidence>
<dbReference type="PIRSF" id="PIRSF010372">
    <property type="entry name" value="PaiB"/>
    <property type="match status" value="1"/>
</dbReference>
<dbReference type="EMBL" id="POUM01000006">
    <property type="protein sequence ID" value="PNF59846.1"/>
    <property type="molecule type" value="Genomic_DNA"/>
</dbReference>
<accession>A0A2N8RFI4</accession>
<dbReference type="Pfam" id="PF04299">
    <property type="entry name" value="FMN_bind_2"/>
    <property type="match status" value="1"/>
</dbReference>
<proteinExistence type="predicted"/>
<dbReference type="Proteomes" id="UP000236003">
    <property type="component" value="Unassembled WGS sequence"/>
</dbReference>
<comment type="caution">
    <text evidence="1">The sequence shown here is derived from an EMBL/GenBank/DDBJ whole genome shotgun (WGS) entry which is preliminary data.</text>
</comment>
<gene>
    <name evidence="1" type="ORF">CXK99_08465</name>
</gene>
<reference evidence="1 2" key="1">
    <citation type="submission" date="2018-01" db="EMBL/GenBank/DDBJ databases">
        <title>Denitrification phenotypes of diverse strains of Pseudomonas stutzeri.</title>
        <authorList>
            <person name="Milligan D.A."/>
            <person name="Bergaust L."/>
            <person name="Bakken L.R."/>
            <person name="Frostegard A."/>
        </authorList>
    </citation>
    <scope>NUCLEOTIDE SEQUENCE [LARGE SCALE GENOMIC DNA]</scope>
    <source>
        <strain evidence="1 2">CCUG 44592</strain>
    </source>
</reference>
<dbReference type="Gene3D" id="2.30.110.10">
    <property type="entry name" value="Electron Transport, Fmn-binding Protein, Chain A"/>
    <property type="match status" value="1"/>
</dbReference>